<dbReference type="GeneID" id="64593621"/>
<evidence type="ECO:0000256" key="1">
    <source>
        <dbReference type="SAM" id="MobiDB-lite"/>
    </source>
</evidence>
<keyword evidence="3" id="KW-1185">Reference proteome</keyword>
<feature type="region of interest" description="Disordered" evidence="1">
    <location>
        <begin position="64"/>
        <end position="92"/>
    </location>
</feature>
<reference evidence="2" key="1">
    <citation type="journal article" date="2020" name="New Phytol.">
        <title>Comparative genomics reveals dynamic genome evolution in host specialist ectomycorrhizal fungi.</title>
        <authorList>
            <person name="Lofgren L.A."/>
            <person name="Nguyen N.H."/>
            <person name="Vilgalys R."/>
            <person name="Ruytinx J."/>
            <person name="Liao H.L."/>
            <person name="Branco S."/>
            <person name="Kuo A."/>
            <person name="LaButti K."/>
            <person name="Lipzen A."/>
            <person name="Andreopoulos W."/>
            <person name="Pangilinan J."/>
            <person name="Riley R."/>
            <person name="Hundley H."/>
            <person name="Na H."/>
            <person name="Barry K."/>
            <person name="Grigoriev I.V."/>
            <person name="Stajich J.E."/>
            <person name="Kennedy P.G."/>
        </authorList>
    </citation>
    <scope>NUCLEOTIDE SEQUENCE</scope>
    <source>
        <strain evidence="2">S12</strain>
    </source>
</reference>
<dbReference type="AlphaFoldDB" id="A0A9P7DMP8"/>
<feature type="region of interest" description="Disordered" evidence="1">
    <location>
        <begin position="1"/>
        <end position="31"/>
    </location>
</feature>
<dbReference type="OrthoDB" id="2670039at2759"/>
<dbReference type="RefSeq" id="XP_041163253.1">
    <property type="nucleotide sequence ID" value="XM_041299857.1"/>
</dbReference>
<accession>A0A9P7DMP8</accession>
<protein>
    <submittedName>
        <fullName evidence="2">Uncharacterized protein</fullName>
    </submittedName>
</protein>
<comment type="caution">
    <text evidence="2">The sequence shown here is derived from an EMBL/GenBank/DDBJ whole genome shotgun (WGS) entry which is preliminary data.</text>
</comment>
<proteinExistence type="predicted"/>
<gene>
    <name evidence="2" type="ORF">HD556DRAFT_1306020</name>
</gene>
<evidence type="ECO:0000313" key="2">
    <source>
        <dbReference type="EMBL" id="KAG1798567.1"/>
    </source>
</evidence>
<organism evidence="2 3">
    <name type="scientific">Suillus plorans</name>
    <dbReference type="NCBI Taxonomy" id="116603"/>
    <lineage>
        <taxon>Eukaryota</taxon>
        <taxon>Fungi</taxon>
        <taxon>Dikarya</taxon>
        <taxon>Basidiomycota</taxon>
        <taxon>Agaricomycotina</taxon>
        <taxon>Agaricomycetes</taxon>
        <taxon>Agaricomycetidae</taxon>
        <taxon>Boletales</taxon>
        <taxon>Suillineae</taxon>
        <taxon>Suillaceae</taxon>
        <taxon>Suillus</taxon>
    </lineage>
</organism>
<name>A0A9P7DMP8_9AGAM</name>
<feature type="compositionally biased region" description="Acidic residues" evidence="1">
    <location>
        <begin position="70"/>
        <end position="91"/>
    </location>
</feature>
<dbReference type="EMBL" id="JABBWE010000013">
    <property type="protein sequence ID" value="KAG1798567.1"/>
    <property type="molecule type" value="Genomic_DNA"/>
</dbReference>
<dbReference type="Proteomes" id="UP000719766">
    <property type="component" value="Unassembled WGS sequence"/>
</dbReference>
<sequence length="227" mass="25768">MARPVVHKTPEAKLQASRERHRRHYAKHRDDILKRRRVLRSSKTKESKAAKKFSKELLKAVAKALHRGDDDESESESESDSDDDSESEDDENIKLDNLPECLRVVKDIKDEMLAMIGDDPCKFVEGVFCDYVKSFPEDSSPGDISIIESSIAKVQKILNRTIPAQDQILNFCGVLPEWHAADSVSRFLRTVLVYLEDIECLLFSGGVCELTLAHSMGEMMYQKGIRI</sequence>
<evidence type="ECO:0000313" key="3">
    <source>
        <dbReference type="Proteomes" id="UP000719766"/>
    </source>
</evidence>